<evidence type="ECO:0000313" key="3">
    <source>
        <dbReference type="Proteomes" id="UP000784294"/>
    </source>
</evidence>
<evidence type="ECO:0000256" key="1">
    <source>
        <dbReference type="SAM" id="MobiDB-lite"/>
    </source>
</evidence>
<protein>
    <submittedName>
        <fullName evidence="2">Uncharacterized protein</fullName>
    </submittedName>
</protein>
<dbReference type="AlphaFoldDB" id="A0A3S4ZTG8"/>
<evidence type="ECO:0000313" key="2">
    <source>
        <dbReference type="EMBL" id="VEL19358.1"/>
    </source>
</evidence>
<proteinExistence type="predicted"/>
<accession>A0A3S4ZTG8</accession>
<feature type="region of interest" description="Disordered" evidence="1">
    <location>
        <begin position="116"/>
        <end position="137"/>
    </location>
</feature>
<comment type="caution">
    <text evidence="2">The sequence shown here is derived from an EMBL/GenBank/DDBJ whole genome shotgun (WGS) entry which is preliminary data.</text>
</comment>
<gene>
    <name evidence="2" type="ORF">PXEA_LOCUS12798</name>
</gene>
<name>A0A3S4ZTG8_9PLAT</name>
<organism evidence="2 3">
    <name type="scientific">Protopolystoma xenopodis</name>
    <dbReference type="NCBI Taxonomy" id="117903"/>
    <lineage>
        <taxon>Eukaryota</taxon>
        <taxon>Metazoa</taxon>
        <taxon>Spiralia</taxon>
        <taxon>Lophotrochozoa</taxon>
        <taxon>Platyhelminthes</taxon>
        <taxon>Monogenea</taxon>
        <taxon>Polyopisthocotylea</taxon>
        <taxon>Polystomatidea</taxon>
        <taxon>Polystomatidae</taxon>
        <taxon>Protopolystoma</taxon>
    </lineage>
</organism>
<dbReference type="EMBL" id="CAAALY010041256">
    <property type="protein sequence ID" value="VEL19358.1"/>
    <property type="molecule type" value="Genomic_DNA"/>
</dbReference>
<reference evidence="2" key="1">
    <citation type="submission" date="2018-11" db="EMBL/GenBank/DDBJ databases">
        <authorList>
            <consortium name="Pathogen Informatics"/>
        </authorList>
    </citation>
    <scope>NUCLEOTIDE SEQUENCE</scope>
</reference>
<dbReference type="Proteomes" id="UP000784294">
    <property type="component" value="Unassembled WGS sequence"/>
</dbReference>
<sequence>MGVLTATSHHVTVAPTSANTATVGALTHTPAQQVATLSPCQLASMPSPAPVSSSNPAGVGHASAIAVGSSACAGLISRASTDRLFNSVQAGIPPTAVSANFPTSVSVPIDAIIGHHGQHHHPGHAYNPPASGPSIHEHSTIAGIAAGSLRLISHPIAMTAAASSSGPGTPVTFALVPSSLAGPTTAFVTNCLQTPITANPLASSLHDFATRHRAHFSAETARAVPPTCIGIYGPHHSSPAAVVTSHVSAPVSLSLNAGTTITSAAGNLVYHHHPQGQTAIPHLTGHAFISPHHSLIQHHASLQEAQAALPQQLQQQHFCRQPATGAHVMVTGALIKTGHP</sequence>
<keyword evidence="3" id="KW-1185">Reference proteome</keyword>